<name>A0A2N7VT64_9BURK</name>
<accession>A0A2N7VT64</accession>
<dbReference type="PROSITE" id="PS52016">
    <property type="entry name" value="TONB_DEPENDENT_REC_3"/>
    <property type="match status" value="1"/>
</dbReference>
<evidence type="ECO:0000256" key="6">
    <source>
        <dbReference type="ARBA" id="ARBA00022692"/>
    </source>
</evidence>
<dbReference type="NCBIfam" id="TIGR01783">
    <property type="entry name" value="TonB-siderophor"/>
    <property type="match status" value="1"/>
</dbReference>
<evidence type="ECO:0000259" key="17">
    <source>
        <dbReference type="Pfam" id="PF07715"/>
    </source>
</evidence>
<dbReference type="GO" id="GO:0015891">
    <property type="term" value="P:siderophore transport"/>
    <property type="evidence" value="ECO:0007669"/>
    <property type="project" value="InterPro"/>
</dbReference>
<keyword evidence="13 14" id="KW-0998">Cell outer membrane</keyword>
<keyword evidence="19" id="KW-1185">Reference proteome</keyword>
<protein>
    <submittedName>
        <fullName evidence="18">TonB-dependent siderophore receptor</fullName>
    </submittedName>
</protein>
<dbReference type="Proteomes" id="UP000235616">
    <property type="component" value="Unassembled WGS sequence"/>
</dbReference>
<dbReference type="GO" id="GO:0038023">
    <property type="term" value="F:signaling receptor activity"/>
    <property type="evidence" value="ECO:0007669"/>
    <property type="project" value="InterPro"/>
</dbReference>
<evidence type="ECO:0000256" key="5">
    <source>
        <dbReference type="ARBA" id="ARBA00022496"/>
    </source>
</evidence>
<keyword evidence="11 14" id="KW-0472">Membrane</keyword>
<comment type="caution">
    <text evidence="18">The sequence shown here is derived from an EMBL/GenBank/DDBJ whole genome shotgun (WGS) entry which is preliminary data.</text>
</comment>
<keyword evidence="8" id="KW-0408">Iron</keyword>
<gene>
    <name evidence="18" type="ORF">C0Z18_10380</name>
</gene>
<comment type="similarity">
    <text evidence="2 14 15">Belongs to the TonB-dependent receptor family.</text>
</comment>
<evidence type="ECO:0000256" key="11">
    <source>
        <dbReference type="ARBA" id="ARBA00023136"/>
    </source>
</evidence>
<evidence type="ECO:0000313" key="18">
    <source>
        <dbReference type="EMBL" id="PMS20347.1"/>
    </source>
</evidence>
<evidence type="ECO:0000256" key="9">
    <source>
        <dbReference type="ARBA" id="ARBA00023065"/>
    </source>
</evidence>
<keyword evidence="9" id="KW-0406">Ion transport</keyword>
<dbReference type="CDD" id="cd01347">
    <property type="entry name" value="ligand_gated_channel"/>
    <property type="match status" value="1"/>
</dbReference>
<comment type="subcellular location">
    <subcellularLocation>
        <location evidence="1 14">Cell outer membrane</location>
        <topology evidence="1 14">Multi-pass membrane protein</topology>
    </subcellularLocation>
</comment>
<organism evidence="18 19">
    <name type="scientific">Trinickia dabaoshanensis</name>
    <dbReference type="NCBI Taxonomy" id="564714"/>
    <lineage>
        <taxon>Bacteria</taxon>
        <taxon>Pseudomonadati</taxon>
        <taxon>Pseudomonadota</taxon>
        <taxon>Betaproteobacteria</taxon>
        <taxon>Burkholderiales</taxon>
        <taxon>Burkholderiaceae</taxon>
        <taxon>Trinickia</taxon>
    </lineage>
</organism>
<feature type="domain" description="TonB-dependent receptor-like beta-barrel" evidence="16">
    <location>
        <begin position="264"/>
        <end position="711"/>
    </location>
</feature>
<evidence type="ECO:0000256" key="15">
    <source>
        <dbReference type="RuleBase" id="RU003357"/>
    </source>
</evidence>
<evidence type="ECO:0000256" key="3">
    <source>
        <dbReference type="ARBA" id="ARBA00022448"/>
    </source>
</evidence>
<evidence type="ECO:0000256" key="2">
    <source>
        <dbReference type="ARBA" id="ARBA00009810"/>
    </source>
</evidence>
<dbReference type="Pfam" id="PF00593">
    <property type="entry name" value="TonB_dep_Rec_b-barrel"/>
    <property type="match status" value="1"/>
</dbReference>
<dbReference type="EMBL" id="PNYA01000008">
    <property type="protein sequence ID" value="PMS20347.1"/>
    <property type="molecule type" value="Genomic_DNA"/>
</dbReference>
<dbReference type="GO" id="GO:0015344">
    <property type="term" value="F:siderophore uptake transmembrane transporter activity"/>
    <property type="evidence" value="ECO:0007669"/>
    <property type="project" value="TreeGrafter"/>
</dbReference>
<proteinExistence type="inferred from homology"/>
<dbReference type="InterPro" id="IPR000531">
    <property type="entry name" value="Beta-barrel_TonB"/>
</dbReference>
<reference evidence="18 19" key="1">
    <citation type="submission" date="2018-01" db="EMBL/GenBank/DDBJ databases">
        <title>Whole genome analyses suggest that Burkholderia sensu lato contains two further novel genera in the rhizoxinica-symbiotica group Mycetohabitans gen. nov., and Trinickia gen. nov.: implications for the evolution of diazotrophy and nodulation in the Burkholderiaceae.</title>
        <authorList>
            <person name="Estrada-de los Santos P."/>
            <person name="Palmer M."/>
            <person name="Chavez-Ramirez B."/>
            <person name="Beukes C."/>
            <person name="Steenkamp E.T."/>
            <person name="Hirsch A.M."/>
            <person name="Manyaka P."/>
            <person name="Maluk M."/>
            <person name="Lafos M."/>
            <person name="Crook M."/>
            <person name="Gross E."/>
            <person name="Simon M.F."/>
            <person name="Bueno dos Reis Junior F."/>
            <person name="Poole P.S."/>
            <person name="Venter S.N."/>
            <person name="James E.K."/>
        </authorList>
    </citation>
    <scope>NUCLEOTIDE SEQUENCE [LARGE SCALE GENOMIC DNA]</scope>
    <source>
        <strain evidence="18 19">GIMN1.004</strain>
    </source>
</reference>
<dbReference type="InterPro" id="IPR039426">
    <property type="entry name" value="TonB-dep_rcpt-like"/>
</dbReference>
<dbReference type="InterPro" id="IPR010105">
    <property type="entry name" value="TonB_sidphr_rcpt"/>
</dbReference>
<evidence type="ECO:0000256" key="4">
    <source>
        <dbReference type="ARBA" id="ARBA00022452"/>
    </source>
</evidence>
<evidence type="ECO:0000313" key="19">
    <source>
        <dbReference type="Proteomes" id="UP000235616"/>
    </source>
</evidence>
<dbReference type="Pfam" id="PF07715">
    <property type="entry name" value="Plug"/>
    <property type="match status" value="1"/>
</dbReference>
<keyword evidence="5" id="KW-0410">Iron transport</keyword>
<keyword evidence="4 14" id="KW-1134">Transmembrane beta strand</keyword>
<dbReference type="InterPro" id="IPR037066">
    <property type="entry name" value="Plug_dom_sf"/>
</dbReference>
<dbReference type="FunFam" id="2.40.170.20:FF:000005">
    <property type="entry name" value="TonB-dependent siderophore receptor"/>
    <property type="match status" value="1"/>
</dbReference>
<sequence length="742" mass="79696">MEWFDGKERRAIAVAASAALWAGAQGYAHAQSAQREGEGSAAVQAAPSGSGAVAAGGVLPTVRVQGGSAKDSVRGFVARRTSTGTKTDTPLEEIPQTMNVVTAAQIEAQGALSVNEALRYVPGFSSYGASTRSDWYTALRGFTPNVYTDGLAVPSTLNLAAWRIDPYQIESVTVLRGPTSVLYGQGDPGSLVDVQTKQPTAEPIHEIEAQLGTDARKQIGLDLGGKLNRDGTLTYRFVGVGRDGNMPTGPNADQRLMLAPSVKWSPDADTSFTLSATYLHDSTDVSDNFLPAVGTILNNPNGPISRSLYTGDPSFSRYDKRQWSLGYAFEKRLNAVWTLRQNVRYAHLSLNNETVYGGGLDTSDPTQATLTRYAGLFQPNYTRLDIENDAQAQFHTGSIEHTVLFGLSYSRQLSTDSEQAALAPSLNLYNPVYTPVTTAIFSGPASFGPTDVRTTLDSIGLYAQDQIKLTPRVVATIGGREDISRTRTQNVVAGTVQSQRNTAFSGRVGLVYLGDYGLSPYVSYATSFNPVIGVTAGGTPFAPTRGKQIEAGLRWKPTGKNLMMTAAIYQIDQTNVLTPDPNDPTHVNSVQTGRVRSRGVELSAVGNVTRDLTVAAAYAYQDVKNVEANDASLDKWPVAIPLPRETASLWGDWTWHTGPLAGLGLGAGVRYTSAAAGGFDNALEVPAYALFDAAIHYDVRNWRLSVNATNLFNRRYVTGCQSDAACFYGNGRTVVATARYDW</sequence>
<dbReference type="InterPro" id="IPR012910">
    <property type="entry name" value="Plug_dom"/>
</dbReference>
<dbReference type="GO" id="GO:0009279">
    <property type="term" value="C:cell outer membrane"/>
    <property type="evidence" value="ECO:0007669"/>
    <property type="project" value="UniProtKB-SubCell"/>
</dbReference>
<evidence type="ECO:0000259" key="16">
    <source>
        <dbReference type="Pfam" id="PF00593"/>
    </source>
</evidence>
<evidence type="ECO:0000256" key="14">
    <source>
        <dbReference type="PROSITE-ProRule" id="PRU01360"/>
    </source>
</evidence>
<dbReference type="Gene3D" id="2.170.130.10">
    <property type="entry name" value="TonB-dependent receptor, plug domain"/>
    <property type="match status" value="1"/>
</dbReference>
<evidence type="ECO:0000256" key="10">
    <source>
        <dbReference type="ARBA" id="ARBA00023077"/>
    </source>
</evidence>
<evidence type="ECO:0000256" key="8">
    <source>
        <dbReference type="ARBA" id="ARBA00023004"/>
    </source>
</evidence>
<dbReference type="AlphaFoldDB" id="A0A2N7VT64"/>
<keyword evidence="3 14" id="KW-0813">Transport</keyword>
<keyword evidence="10 15" id="KW-0798">TonB box</keyword>
<feature type="domain" description="TonB-dependent receptor plug" evidence="17">
    <location>
        <begin position="91"/>
        <end position="189"/>
    </location>
</feature>
<keyword evidence="6 14" id="KW-0812">Transmembrane</keyword>
<dbReference type="Gene3D" id="2.40.170.20">
    <property type="entry name" value="TonB-dependent receptor, beta-barrel domain"/>
    <property type="match status" value="1"/>
</dbReference>
<dbReference type="PANTHER" id="PTHR32552:SF68">
    <property type="entry name" value="FERRICHROME OUTER MEMBRANE TRANSPORTER_PHAGE RECEPTOR"/>
    <property type="match status" value="1"/>
</dbReference>
<evidence type="ECO:0000256" key="12">
    <source>
        <dbReference type="ARBA" id="ARBA00023170"/>
    </source>
</evidence>
<evidence type="ECO:0000256" key="1">
    <source>
        <dbReference type="ARBA" id="ARBA00004571"/>
    </source>
</evidence>
<evidence type="ECO:0000256" key="7">
    <source>
        <dbReference type="ARBA" id="ARBA00022729"/>
    </source>
</evidence>
<dbReference type="RefSeq" id="WP_102645327.1">
    <property type="nucleotide sequence ID" value="NZ_PNYA01000008.1"/>
</dbReference>
<dbReference type="PANTHER" id="PTHR32552">
    <property type="entry name" value="FERRICHROME IRON RECEPTOR-RELATED"/>
    <property type="match status" value="1"/>
</dbReference>
<evidence type="ECO:0000256" key="13">
    <source>
        <dbReference type="ARBA" id="ARBA00023237"/>
    </source>
</evidence>
<keyword evidence="12 18" id="KW-0675">Receptor</keyword>
<keyword evidence="7" id="KW-0732">Signal</keyword>
<dbReference type="InterPro" id="IPR036942">
    <property type="entry name" value="Beta-barrel_TonB_sf"/>
</dbReference>
<dbReference type="OrthoDB" id="127311at2"/>
<dbReference type="SUPFAM" id="SSF56935">
    <property type="entry name" value="Porins"/>
    <property type="match status" value="1"/>
</dbReference>